<name>I0IDT0_PHYMF</name>
<evidence type="ECO:0000256" key="8">
    <source>
        <dbReference type="ARBA" id="ARBA00023002"/>
    </source>
</evidence>
<dbReference type="KEGG" id="phm:PSMK_12590"/>
<feature type="binding site" evidence="11">
    <location>
        <position position="199"/>
    </location>
    <ligand>
        <name>L-homoserine</name>
        <dbReference type="ChEBI" id="CHEBI:57476"/>
    </ligand>
</feature>
<evidence type="ECO:0000259" key="12">
    <source>
        <dbReference type="Pfam" id="PF00742"/>
    </source>
</evidence>
<dbReference type="InterPro" id="IPR045865">
    <property type="entry name" value="ACT-like_dom_sf"/>
</dbReference>
<gene>
    <name evidence="15" type="primary">hom</name>
    <name evidence="15" type="ordered locus">PSMK_12590</name>
</gene>
<dbReference type="SUPFAM" id="SSF55347">
    <property type="entry name" value="Glyceraldehyde-3-phosphate dehydrogenase-like, C-terminal domain"/>
    <property type="match status" value="1"/>
</dbReference>
<dbReference type="UniPathway" id="UPA00051">
    <property type="reaction ID" value="UER00465"/>
</dbReference>
<comment type="similarity">
    <text evidence="3">Belongs to the homoserine dehydrogenase family.</text>
</comment>
<evidence type="ECO:0000256" key="2">
    <source>
        <dbReference type="ARBA" id="ARBA00005062"/>
    </source>
</evidence>
<dbReference type="Pfam" id="PF03447">
    <property type="entry name" value="NAD_binding_3"/>
    <property type="match status" value="1"/>
</dbReference>
<accession>I0IDT0</accession>
<dbReference type="InterPro" id="IPR036291">
    <property type="entry name" value="NAD(P)-bd_dom_sf"/>
</dbReference>
<evidence type="ECO:0000313" key="15">
    <source>
        <dbReference type="EMBL" id="BAM03418.1"/>
    </source>
</evidence>
<dbReference type="NCBIfam" id="NF004976">
    <property type="entry name" value="PRK06349.1"/>
    <property type="match status" value="1"/>
</dbReference>
<keyword evidence="6" id="KW-0028">Amino-acid biosynthesis</keyword>
<dbReference type="Gene3D" id="3.30.360.10">
    <property type="entry name" value="Dihydrodipicolinate Reductase, domain 2"/>
    <property type="match status" value="1"/>
</dbReference>
<dbReference type="HOGENOM" id="CLU_009116_1_0_0"/>
<dbReference type="InterPro" id="IPR005106">
    <property type="entry name" value="Asp/hSer_DH_NAD-bd"/>
</dbReference>
<dbReference type="GO" id="GO:0004412">
    <property type="term" value="F:homoserine dehydrogenase activity"/>
    <property type="evidence" value="ECO:0007669"/>
    <property type="project" value="UniProtKB-EC"/>
</dbReference>
<dbReference type="GO" id="GO:0009088">
    <property type="term" value="P:threonine biosynthetic process"/>
    <property type="evidence" value="ECO:0007669"/>
    <property type="project" value="UniProtKB-UniPathway"/>
</dbReference>
<dbReference type="PIRSF" id="PIRSF000098">
    <property type="entry name" value="Homoser_dehydrog"/>
    <property type="match status" value="1"/>
</dbReference>
<evidence type="ECO:0000256" key="4">
    <source>
        <dbReference type="ARBA" id="ARBA00013213"/>
    </source>
</evidence>
<feature type="active site" description="Proton donor" evidence="10">
    <location>
        <position position="214"/>
    </location>
</feature>
<dbReference type="RefSeq" id="WP_014436637.1">
    <property type="nucleotide sequence ID" value="NC_017080.1"/>
</dbReference>
<dbReference type="CDD" id="cd04881">
    <property type="entry name" value="ACT_HSDH-Hom"/>
    <property type="match status" value="1"/>
</dbReference>
<dbReference type="PANTHER" id="PTHR43331">
    <property type="entry name" value="HOMOSERINE DEHYDROGENASE"/>
    <property type="match status" value="1"/>
</dbReference>
<evidence type="ECO:0000256" key="5">
    <source>
        <dbReference type="ARBA" id="ARBA00013376"/>
    </source>
</evidence>
<dbReference type="OrthoDB" id="9808167at2"/>
<dbReference type="SUPFAM" id="SSF55021">
    <property type="entry name" value="ACT-like"/>
    <property type="match status" value="1"/>
</dbReference>
<dbReference type="Proteomes" id="UP000007881">
    <property type="component" value="Chromosome"/>
</dbReference>
<dbReference type="InterPro" id="IPR001342">
    <property type="entry name" value="HDH_cat"/>
</dbReference>
<evidence type="ECO:0000256" key="11">
    <source>
        <dbReference type="PIRSR" id="PIRSR000098-2"/>
    </source>
</evidence>
<dbReference type="AlphaFoldDB" id="I0IDT0"/>
<proteinExistence type="inferred from homology"/>
<evidence type="ECO:0000256" key="6">
    <source>
        <dbReference type="ARBA" id="ARBA00022605"/>
    </source>
</evidence>
<reference evidence="15 16" key="1">
    <citation type="submission" date="2012-02" db="EMBL/GenBank/DDBJ databases">
        <title>Complete genome sequence of Phycisphaera mikurensis NBRC 102666.</title>
        <authorList>
            <person name="Ankai A."/>
            <person name="Hosoyama A."/>
            <person name="Terui Y."/>
            <person name="Sekine M."/>
            <person name="Fukai R."/>
            <person name="Kato Y."/>
            <person name="Nakamura S."/>
            <person name="Yamada-Narita S."/>
            <person name="Kawakoshi A."/>
            <person name="Fukunaga Y."/>
            <person name="Yamazaki S."/>
            <person name="Fujita N."/>
        </authorList>
    </citation>
    <scope>NUCLEOTIDE SEQUENCE [LARGE SCALE GENOMIC DNA]</scope>
    <source>
        <strain evidence="16">NBRC 102666 / KCTC 22515 / FYK2301M01</strain>
    </source>
</reference>
<dbReference type="InterPro" id="IPR016204">
    <property type="entry name" value="HDH"/>
</dbReference>
<evidence type="ECO:0000259" key="14">
    <source>
        <dbReference type="Pfam" id="PF03447"/>
    </source>
</evidence>
<feature type="binding site" evidence="11">
    <location>
        <begin position="18"/>
        <end position="25"/>
    </location>
    <ligand>
        <name>NADP(+)</name>
        <dbReference type="ChEBI" id="CHEBI:58349"/>
    </ligand>
</feature>
<feature type="domain" description="ACT" evidence="13">
    <location>
        <begin position="362"/>
        <end position="416"/>
    </location>
</feature>
<dbReference type="FunFam" id="3.30.360.10:FF:000005">
    <property type="entry name" value="Homoserine dehydrogenase"/>
    <property type="match status" value="1"/>
</dbReference>
<feature type="domain" description="Aspartate/homoserine dehydrogenase NAD-binding" evidence="14">
    <location>
        <begin position="19"/>
        <end position="138"/>
    </location>
</feature>
<dbReference type="EMBL" id="AP012338">
    <property type="protein sequence ID" value="BAM03418.1"/>
    <property type="molecule type" value="Genomic_DNA"/>
</dbReference>
<keyword evidence="8 15" id="KW-0560">Oxidoreductase</keyword>
<comment type="pathway">
    <text evidence="1">Amino-acid biosynthesis; L-threonine biosynthesis; L-threonine from L-aspartate: step 3/5.</text>
</comment>
<dbReference type="EC" id="1.1.1.3" evidence="4"/>
<dbReference type="eggNOG" id="COG0460">
    <property type="taxonomic scope" value="Bacteria"/>
</dbReference>
<dbReference type="Pfam" id="PF01842">
    <property type="entry name" value="ACT"/>
    <property type="match status" value="1"/>
</dbReference>
<organism evidence="15 16">
    <name type="scientific">Phycisphaera mikurensis (strain NBRC 102666 / KCTC 22515 / FYK2301M01)</name>
    <dbReference type="NCBI Taxonomy" id="1142394"/>
    <lineage>
        <taxon>Bacteria</taxon>
        <taxon>Pseudomonadati</taxon>
        <taxon>Planctomycetota</taxon>
        <taxon>Phycisphaerae</taxon>
        <taxon>Phycisphaerales</taxon>
        <taxon>Phycisphaeraceae</taxon>
        <taxon>Phycisphaera</taxon>
    </lineage>
</organism>
<keyword evidence="9" id="KW-0486">Methionine biosynthesis</keyword>
<dbReference type="Gene3D" id="3.30.70.260">
    <property type="match status" value="1"/>
</dbReference>
<evidence type="ECO:0000256" key="1">
    <source>
        <dbReference type="ARBA" id="ARBA00005056"/>
    </source>
</evidence>
<protein>
    <recommendedName>
        <fullName evidence="5">Homoserine dehydrogenase</fullName>
        <ecNumber evidence="4">1.1.1.3</ecNumber>
    </recommendedName>
</protein>
<dbReference type="PANTHER" id="PTHR43331:SF1">
    <property type="entry name" value="HOMOSERINE DEHYDROGENASE"/>
    <property type="match status" value="1"/>
</dbReference>
<feature type="binding site" evidence="11">
    <location>
        <position position="114"/>
    </location>
    <ligand>
        <name>NADPH</name>
        <dbReference type="ChEBI" id="CHEBI:57783"/>
    </ligand>
</feature>
<keyword evidence="11" id="KW-0521">NADP</keyword>
<evidence type="ECO:0000256" key="7">
    <source>
        <dbReference type="ARBA" id="ARBA00022697"/>
    </source>
</evidence>
<evidence type="ECO:0000259" key="13">
    <source>
        <dbReference type="Pfam" id="PF01842"/>
    </source>
</evidence>
<dbReference type="SUPFAM" id="SSF51735">
    <property type="entry name" value="NAD(P)-binding Rossmann-fold domains"/>
    <property type="match status" value="1"/>
</dbReference>
<dbReference type="STRING" id="1142394.PSMK_12590"/>
<dbReference type="Pfam" id="PF00742">
    <property type="entry name" value="Homoserine_dh"/>
    <property type="match status" value="1"/>
</dbReference>
<dbReference type="GO" id="GO:0050661">
    <property type="term" value="F:NADP binding"/>
    <property type="evidence" value="ECO:0007669"/>
    <property type="project" value="InterPro"/>
</dbReference>
<dbReference type="GO" id="GO:0009086">
    <property type="term" value="P:methionine biosynthetic process"/>
    <property type="evidence" value="ECO:0007669"/>
    <property type="project" value="UniProtKB-KW"/>
</dbReference>
<sequence length="447" mass="45343">MAAPDDPAPSRPLRVGLLGLGTVGAAVARLLRDNRELYAQRAGRPIDVGPVVVRDVARARGRGVVDPALVSDDPATLDAAGVDVLVEVAGGKDAAKAAIADALRAGRHVVTANKALLASDGPELFALAREHGAAVAFEASCVAGVPIVAGLVQGLMSNRFRRLDGILNGTCNFIGTAMERDGRSYAEALAEAKRLGYAEADETLDVSGADAASKLAILASLAFGVAVRDRDVPMAGIDALDAMDTRFAASMGFGIKLIASAIRGPGGSLHLSASPCLVADDHPLHAVTGSTNALCVEADPVGRVVLQGPGAGGGETAAGVVSDLLGVATGSYPSLFAASGLWPDRRAAAEPAAPGQLPGRFYLRVRVADEPGVVGRLASALGAEGISLSAFHQQEAVPGADGVPVVLLTHHTTRERVDAGCRAFGGDAALRGEPVVMRVLGREEAAG</sequence>
<evidence type="ECO:0000256" key="9">
    <source>
        <dbReference type="ARBA" id="ARBA00023167"/>
    </source>
</evidence>
<dbReference type="Gene3D" id="3.40.50.720">
    <property type="entry name" value="NAD(P)-binding Rossmann-like Domain"/>
    <property type="match status" value="1"/>
</dbReference>
<dbReference type="InterPro" id="IPR002912">
    <property type="entry name" value="ACT_dom"/>
</dbReference>
<keyword evidence="16" id="KW-1185">Reference proteome</keyword>
<feature type="domain" description="Homoserine dehydrogenase catalytic" evidence="12">
    <location>
        <begin position="146"/>
        <end position="325"/>
    </location>
</feature>
<evidence type="ECO:0000256" key="10">
    <source>
        <dbReference type="PIRSR" id="PIRSR000098-1"/>
    </source>
</evidence>
<evidence type="ECO:0000313" key="16">
    <source>
        <dbReference type="Proteomes" id="UP000007881"/>
    </source>
</evidence>
<evidence type="ECO:0000256" key="3">
    <source>
        <dbReference type="ARBA" id="ARBA00006753"/>
    </source>
</evidence>
<dbReference type="UniPathway" id="UPA00050">
    <property type="reaction ID" value="UER00063"/>
</dbReference>
<comment type="pathway">
    <text evidence="2">Amino-acid biosynthesis; L-methionine biosynthesis via de novo pathway; L-homoserine from L-aspartate: step 3/3.</text>
</comment>
<keyword evidence="7" id="KW-0791">Threonine biosynthesis</keyword>